<evidence type="ECO:0000256" key="2">
    <source>
        <dbReference type="ARBA" id="ARBA00006739"/>
    </source>
</evidence>
<comment type="caution">
    <text evidence="7">The sequence shown here is derived from an EMBL/GenBank/DDBJ whole genome shotgun (WGS) entry which is preliminary data.</text>
</comment>
<organism evidence="7 8">
    <name type="scientific">Paenibacillus herberti</name>
    <dbReference type="NCBI Taxonomy" id="1619309"/>
    <lineage>
        <taxon>Bacteria</taxon>
        <taxon>Bacillati</taxon>
        <taxon>Bacillota</taxon>
        <taxon>Bacilli</taxon>
        <taxon>Bacillales</taxon>
        <taxon>Paenibacillaceae</taxon>
        <taxon>Paenibacillus</taxon>
    </lineage>
</organism>
<dbReference type="CDD" id="cd04186">
    <property type="entry name" value="GT_2_like_c"/>
    <property type="match status" value="1"/>
</dbReference>
<sequence>MNMTNSAARQSLSPDIGGSGAQGSAAADVRGTVSVHIVTYNSVEDIEGCLECIRAQSYPIEKIVVLDNASSDGTAELLRRIGGGLTVVESPENTGFAGGQNRALAEADSDYALVLNPDVRMHPDYVRLLVEQLERCPEAGSATGMLVRQPAEGLAVGAASGGEAAAAQGRELELAASIAAGQRALVRPEGEAAAAAPPDGGTLPGAVQAWLDRLPAEALIDSTGLELDAARQARDRGAGEPAAAWLVGGETFGVSGAAAMYRRSMMEHVSIRGEFFDETFFAYKEDVDAAWRAQLLGWQALYVSEARALHARGWKEGGRAAVSLFVRKHSYENRFYTLVKNERSLLRLPIILSIETLKFGYILLKERDLLSSWPEIFRKLPEMREKRRELRSKKQRG</sequence>
<feature type="domain" description="Glycosyltransferase 2-like" evidence="6">
    <location>
        <begin position="34"/>
        <end position="142"/>
    </location>
</feature>
<evidence type="ECO:0000256" key="5">
    <source>
        <dbReference type="SAM" id="MobiDB-lite"/>
    </source>
</evidence>
<proteinExistence type="inferred from homology"/>
<feature type="compositionally biased region" description="Polar residues" evidence="5">
    <location>
        <begin position="1"/>
        <end position="13"/>
    </location>
</feature>
<feature type="region of interest" description="Disordered" evidence="5">
    <location>
        <begin position="1"/>
        <end position="23"/>
    </location>
</feature>
<dbReference type="InterPro" id="IPR001173">
    <property type="entry name" value="Glyco_trans_2-like"/>
</dbReference>
<evidence type="ECO:0000256" key="4">
    <source>
        <dbReference type="ARBA" id="ARBA00022679"/>
    </source>
</evidence>
<dbReference type="EMBL" id="NMUQ01000002">
    <property type="protein sequence ID" value="OXM14207.1"/>
    <property type="molecule type" value="Genomic_DNA"/>
</dbReference>
<dbReference type="InterPro" id="IPR029044">
    <property type="entry name" value="Nucleotide-diphossugar_trans"/>
</dbReference>
<dbReference type="RefSeq" id="WP_089525029.1">
    <property type="nucleotide sequence ID" value="NZ_NMUQ01000002.1"/>
</dbReference>
<dbReference type="OrthoDB" id="9771846at2"/>
<comment type="similarity">
    <text evidence="2">Belongs to the glycosyltransferase 2 family.</text>
</comment>
<keyword evidence="8" id="KW-1185">Reference proteome</keyword>
<name>A0A229NWF5_9BACL</name>
<dbReference type="Gene3D" id="3.90.550.10">
    <property type="entry name" value="Spore Coat Polysaccharide Biosynthesis Protein SpsA, Chain A"/>
    <property type="match status" value="2"/>
</dbReference>
<keyword evidence="4 7" id="KW-0808">Transferase</keyword>
<dbReference type="Pfam" id="PF00535">
    <property type="entry name" value="Glycos_transf_2"/>
    <property type="match status" value="1"/>
</dbReference>
<dbReference type="SUPFAM" id="SSF53448">
    <property type="entry name" value="Nucleotide-diphospho-sugar transferases"/>
    <property type="match status" value="1"/>
</dbReference>
<keyword evidence="3" id="KW-0328">Glycosyltransferase</keyword>
<dbReference type="AlphaFoldDB" id="A0A229NWF5"/>
<evidence type="ECO:0000313" key="7">
    <source>
        <dbReference type="EMBL" id="OXM14207.1"/>
    </source>
</evidence>
<dbReference type="PANTHER" id="PTHR43179">
    <property type="entry name" value="RHAMNOSYLTRANSFERASE WBBL"/>
    <property type="match status" value="1"/>
</dbReference>
<dbReference type="PANTHER" id="PTHR43179:SF12">
    <property type="entry name" value="GALACTOFURANOSYLTRANSFERASE GLFT2"/>
    <property type="match status" value="1"/>
</dbReference>
<comment type="pathway">
    <text evidence="1">Cell wall biogenesis; cell wall polysaccharide biosynthesis.</text>
</comment>
<evidence type="ECO:0000256" key="3">
    <source>
        <dbReference type="ARBA" id="ARBA00022676"/>
    </source>
</evidence>
<evidence type="ECO:0000256" key="1">
    <source>
        <dbReference type="ARBA" id="ARBA00004776"/>
    </source>
</evidence>
<protein>
    <submittedName>
        <fullName evidence="7">Glycosyl transferase family 2</fullName>
    </submittedName>
</protein>
<dbReference type="Proteomes" id="UP000215145">
    <property type="component" value="Unassembled WGS sequence"/>
</dbReference>
<evidence type="ECO:0000313" key="8">
    <source>
        <dbReference type="Proteomes" id="UP000215145"/>
    </source>
</evidence>
<accession>A0A229NWF5</accession>
<dbReference type="GO" id="GO:0016757">
    <property type="term" value="F:glycosyltransferase activity"/>
    <property type="evidence" value="ECO:0007669"/>
    <property type="project" value="UniProtKB-KW"/>
</dbReference>
<evidence type="ECO:0000259" key="6">
    <source>
        <dbReference type="Pfam" id="PF00535"/>
    </source>
</evidence>
<reference evidence="7 8" key="1">
    <citation type="submission" date="2017-07" db="EMBL/GenBank/DDBJ databases">
        <title>Paenibacillus herberti R33 genome sequencing and assembly.</title>
        <authorList>
            <person name="Su W."/>
        </authorList>
    </citation>
    <scope>NUCLEOTIDE SEQUENCE [LARGE SCALE GENOMIC DNA]</scope>
    <source>
        <strain evidence="7 8">R33</strain>
    </source>
</reference>
<gene>
    <name evidence="7" type="ORF">CGZ75_14675</name>
</gene>